<dbReference type="GO" id="GO:0055085">
    <property type="term" value="P:transmembrane transport"/>
    <property type="evidence" value="ECO:0007669"/>
    <property type="project" value="InterPro"/>
</dbReference>
<evidence type="ECO:0000256" key="3">
    <source>
        <dbReference type="ARBA" id="ARBA00022475"/>
    </source>
</evidence>
<dbReference type="CDD" id="cd06261">
    <property type="entry name" value="TM_PBP2"/>
    <property type="match status" value="1"/>
</dbReference>
<evidence type="ECO:0000256" key="2">
    <source>
        <dbReference type="ARBA" id="ARBA00022448"/>
    </source>
</evidence>
<keyword evidence="2 7" id="KW-0813">Transport</keyword>
<organism evidence="9 10">
    <name type="scientific">candidate division TA06 bacterium DG_78</name>
    <dbReference type="NCBI Taxonomy" id="1703772"/>
    <lineage>
        <taxon>Bacteria</taxon>
        <taxon>Bacteria division TA06</taxon>
    </lineage>
</organism>
<dbReference type="PROSITE" id="PS50928">
    <property type="entry name" value="ABC_TM1"/>
    <property type="match status" value="1"/>
</dbReference>
<keyword evidence="3" id="KW-1003">Cell membrane</keyword>
<dbReference type="PANTHER" id="PTHR43005">
    <property type="entry name" value="BLR7065 PROTEIN"/>
    <property type="match status" value="1"/>
</dbReference>
<accession>A0A0S7YH96</accession>
<evidence type="ECO:0000256" key="6">
    <source>
        <dbReference type="ARBA" id="ARBA00023136"/>
    </source>
</evidence>
<gene>
    <name evidence="9" type="ORF">AMJ52_01860</name>
</gene>
<proteinExistence type="inferred from homology"/>
<keyword evidence="6 7" id="KW-0472">Membrane</keyword>
<feature type="transmembrane region" description="Helical" evidence="7">
    <location>
        <begin position="68"/>
        <end position="92"/>
    </location>
</feature>
<dbReference type="InterPro" id="IPR035906">
    <property type="entry name" value="MetI-like_sf"/>
</dbReference>
<evidence type="ECO:0000256" key="4">
    <source>
        <dbReference type="ARBA" id="ARBA00022692"/>
    </source>
</evidence>
<feature type="transmembrane region" description="Helical" evidence="7">
    <location>
        <begin position="252"/>
        <end position="279"/>
    </location>
</feature>
<protein>
    <submittedName>
        <fullName evidence="9">ABC transporter permease</fullName>
    </submittedName>
</protein>
<dbReference type="Proteomes" id="UP000051012">
    <property type="component" value="Unassembled WGS sequence"/>
</dbReference>
<evidence type="ECO:0000313" key="10">
    <source>
        <dbReference type="Proteomes" id="UP000051012"/>
    </source>
</evidence>
<comment type="subcellular location">
    <subcellularLocation>
        <location evidence="1 7">Cell membrane</location>
        <topology evidence="1 7">Multi-pass membrane protein</topology>
    </subcellularLocation>
</comment>
<dbReference type="SUPFAM" id="SSF161098">
    <property type="entry name" value="MetI-like"/>
    <property type="match status" value="1"/>
</dbReference>
<comment type="similarity">
    <text evidence="7">Belongs to the binding-protein-dependent transport system permease family.</text>
</comment>
<evidence type="ECO:0000256" key="1">
    <source>
        <dbReference type="ARBA" id="ARBA00004651"/>
    </source>
</evidence>
<feature type="transmembrane region" description="Helical" evidence="7">
    <location>
        <begin position="104"/>
        <end position="124"/>
    </location>
</feature>
<keyword evidence="4 7" id="KW-0812">Transmembrane</keyword>
<dbReference type="AlphaFoldDB" id="A0A0S7YH96"/>
<evidence type="ECO:0000313" key="9">
    <source>
        <dbReference type="EMBL" id="KPJ74133.1"/>
    </source>
</evidence>
<evidence type="ECO:0000256" key="5">
    <source>
        <dbReference type="ARBA" id="ARBA00022989"/>
    </source>
</evidence>
<evidence type="ECO:0000259" key="8">
    <source>
        <dbReference type="PROSITE" id="PS50928"/>
    </source>
</evidence>
<comment type="caution">
    <text evidence="9">The sequence shown here is derived from an EMBL/GenBank/DDBJ whole genome shotgun (WGS) entry which is preliminary data.</text>
</comment>
<dbReference type="InterPro" id="IPR000515">
    <property type="entry name" value="MetI-like"/>
</dbReference>
<dbReference type="GO" id="GO:0005886">
    <property type="term" value="C:plasma membrane"/>
    <property type="evidence" value="ECO:0007669"/>
    <property type="project" value="UniProtKB-SubCell"/>
</dbReference>
<dbReference type="EMBL" id="LJNI01000014">
    <property type="protein sequence ID" value="KPJ74133.1"/>
    <property type="molecule type" value="Genomic_DNA"/>
</dbReference>
<feature type="transmembrane region" description="Helical" evidence="7">
    <location>
        <begin position="12"/>
        <end position="34"/>
    </location>
</feature>
<feature type="domain" description="ABC transmembrane type-1" evidence="8">
    <location>
        <begin position="67"/>
        <end position="278"/>
    </location>
</feature>
<keyword evidence="5 7" id="KW-1133">Transmembrane helix</keyword>
<dbReference type="PANTHER" id="PTHR43005:SF2">
    <property type="entry name" value="INTEGRAL MEMBRANE SUGAR TRANSPORT PROTEIN"/>
    <property type="match status" value="1"/>
</dbReference>
<name>A0A0S7YH96_UNCT6</name>
<dbReference type="Gene3D" id="1.10.3720.10">
    <property type="entry name" value="MetI-like"/>
    <property type="match status" value="1"/>
</dbReference>
<evidence type="ECO:0000256" key="7">
    <source>
        <dbReference type="RuleBase" id="RU363032"/>
    </source>
</evidence>
<feature type="transmembrane region" description="Helical" evidence="7">
    <location>
        <begin position="144"/>
        <end position="163"/>
    </location>
</feature>
<dbReference type="Pfam" id="PF00528">
    <property type="entry name" value="BPD_transp_1"/>
    <property type="match status" value="1"/>
</dbReference>
<reference evidence="9 10" key="1">
    <citation type="journal article" date="2015" name="Microbiome">
        <title>Genomic resolution of linkages in carbon, nitrogen, and sulfur cycling among widespread estuary sediment bacteria.</title>
        <authorList>
            <person name="Baker B.J."/>
            <person name="Lazar C.S."/>
            <person name="Teske A.P."/>
            <person name="Dick G.J."/>
        </authorList>
    </citation>
    <scope>NUCLEOTIDE SEQUENCE [LARGE SCALE GENOMIC DNA]</scope>
    <source>
        <strain evidence="9">DG_78</strain>
    </source>
</reference>
<sequence>MKVNREFKEALLFVAPLVIFISFFILLPICGTFWTSLWQDVAFISKKFIGLENYVRLLSDRHFWQSTYFTLLFPLISVSLEMFFGMIFALVLNETFRFRGILRGISLIPWAIPSIVGARIWQLIYRYDYGLANLFLKMFGIQSINWLGSPVGAFSALVLADVWRTTPFVAIILLAGLQTVPNDIYDQAQVDGSNFVQRFFKITLPLIKPIVIIALLFRTIDAIRVFDLIYVITEGGPGGVTTSLSLYGYKFFLLGDFGYGSTVSVILFLISFIIALTYIKVGRIRTSIL</sequence>